<evidence type="ECO:0000256" key="1">
    <source>
        <dbReference type="ARBA" id="ARBA00022679"/>
    </source>
</evidence>
<feature type="binding site" evidence="5">
    <location>
        <position position="96"/>
    </location>
    <ligand>
        <name>Zn(2+)</name>
        <dbReference type="ChEBI" id="CHEBI:29105"/>
    </ligand>
</feature>
<protein>
    <recommendedName>
        <fullName evidence="6">Galactose-1-phosphate uridyl transferase N-terminal domain-containing protein</fullName>
    </recommendedName>
</protein>
<evidence type="ECO:0000313" key="7">
    <source>
        <dbReference type="EMBL" id="OGY45204.1"/>
    </source>
</evidence>
<dbReference type="EMBL" id="MHIE01000024">
    <property type="protein sequence ID" value="OGY45204.1"/>
    <property type="molecule type" value="Genomic_DNA"/>
</dbReference>
<dbReference type="GO" id="GO:0006012">
    <property type="term" value="P:galactose metabolic process"/>
    <property type="evidence" value="ECO:0007669"/>
    <property type="project" value="InterPro"/>
</dbReference>
<dbReference type="GO" id="GO:0008270">
    <property type="term" value="F:zinc ion binding"/>
    <property type="evidence" value="ECO:0007669"/>
    <property type="project" value="InterPro"/>
</dbReference>
<evidence type="ECO:0000256" key="3">
    <source>
        <dbReference type="ARBA" id="ARBA00023277"/>
    </source>
</evidence>
<dbReference type="AlphaFoldDB" id="A0A1G1XZ48"/>
<comment type="caution">
    <text evidence="7">The sequence shown here is derived from an EMBL/GenBank/DDBJ whole genome shotgun (WGS) entry which is preliminary data.</text>
</comment>
<organism evidence="7 8">
    <name type="scientific">Candidatus Buchananbacteria bacterium RIFCSPHIGHO2_01_FULL_44_11</name>
    <dbReference type="NCBI Taxonomy" id="1797535"/>
    <lineage>
        <taxon>Bacteria</taxon>
        <taxon>Candidatus Buchananiibacteriota</taxon>
    </lineage>
</organism>
<evidence type="ECO:0000313" key="8">
    <source>
        <dbReference type="Proteomes" id="UP000178240"/>
    </source>
</evidence>
<dbReference type="InterPro" id="IPR036265">
    <property type="entry name" value="HIT-like_sf"/>
</dbReference>
<proteinExistence type="predicted"/>
<dbReference type="STRING" id="1797535.A2744_00600"/>
<dbReference type="PANTHER" id="PTHR42763">
    <property type="entry name" value="ADP-GLUCOSE PHOSPHORYLASE"/>
    <property type="match status" value="1"/>
</dbReference>
<keyword evidence="3" id="KW-0119">Carbohydrate metabolism</keyword>
<feature type="binding site" evidence="5">
    <location>
        <position position="37"/>
    </location>
    <ligand>
        <name>Zn(2+)</name>
        <dbReference type="ChEBI" id="CHEBI:29105"/>
    </ligand>
</feature>
<keyword evidence="5" id="KW-0479">Metal-binding</keyword>
<dbReference type="PIRSF" id="PIRSF000808">
    <property type="entry name" value="GalT"/>
    <property type="match status" value="1"/>
</dbReference>
<dbReference type="PANTHER" id="PTHR42763:SF2">
    <property type="entry name" value="ADP-GLUCOSE PHOSPHORYLASE"/>
    <property type="match status" value="1"/>
</dbReference>
<dbReference type="Proteomes" id="UP000178240">
    <property type="component" value="Unassembled WGS sequence"/>
</dbReference>
<name>A0A1G1XZ48_9BACT</name>
<dbReference type="Pfam" id="PF11969">
    <property type="entry name" value="DcpS_C"/>
    <property type="match status" value="1"/>
</dbReference>
<comment type="cofactor">
    <cofactor evidence="5">
        <name>Zn(2+)</name>
        <dbReference type="ChEBI" id="CHEBI:29105"/>
    </cofactor>
    <text evidence="5">Binds 1 zinc ion per subunit.</text>
</comment>
<feature type="active site" description="Tele-UMP-histidine intermediate" evidence="4">
    <location>
        <position position="149"/>
    </location>
</feature>
<evidence type="ECO:0000256" key="2">
    <source>
        <dbReference type="ARBA" id="ARBA00022695"/>
    </source>
</evidence>
<keyword evidence="5" id="KW-0862">Zinc</keyword>
<evidence type="ECO:0000256" key="4">
    <source>
        <dbReference type="PIRSR" id="PIRSR000808-1"/>
    </source>
</evidence>
<feature type="domain" description="Galactose-1-phosphate uridyl transferase N-terminal" evidence="6">
    <location>
        <begin position="81"/>
        <end position="159"/>
    </location>
</feature>
<dbReference type="InterPro" id="IPR001937">
    <property type="entry name" value="GalP_UDPtransf1"/>
</dbReference>
<dbReference type="InterPro" id="IPR005849">
    <property type="entry name" value="GalP_Utransf_N"/>
</dbReference>
<keyword evidence="2" id="KW-0548">Nucleotidyltransferase</keyword>
<dbReference type="Pfam" id="PF01087">
    <property type="entry name" value="GalP_UDP_transf"/>
    <property type="match status" value="1"/>
</dbReference>
<feature type="binding site" evidence="5">
    <location>
        <position position="147"/>
    </location>
    <ligand>
        <name>Zn(2+)</name>
        <dbReference type="ChEBI" id="CHEBI:29105"/>
    </ligand>
</feature>
<dbReference type="InterPro" id="IPR053177">
    <property type="entry name" value="ADP-glucose_phosphorylase"/>
</dbReference>
<keyword evidence="1" id="KW-0808">Transferase</keyword>
<gene>
    <name evidence="7" type="ORF">A2744_00600</name>
</gene>
<dbReference type="GO" id="GO:0008108">
    <property type="term" value="F:UDP-glucose:hexose-1-phosphate uridylyltransferase activity"/>
    <property type="evidence" value="ECO:0007669"/>
    <property type="project" value="InterPro"/>
</dbReference>
<reference evidence="7 8" key="1">
    <citation type="journal article" date="2016" name="Nat. Commun.">
        <title>Thousands of microbial genomes shed light on interconnected biogeochemical processes in an aquifer system.</title>
        <authorList>
            <person name="Anantharaman K."/>
            <person name="Brown C.T."/>
            <person name="Hug L.A."/>
            <person name="Sharon I."/>
            <person name="Castelle C.J."/>
            <person name="Probst A.J."/>
            <person name="Thomas B.C."/>
            <person name="Singh A."/>
            <person name="Wilkins M.J."/>
            <person name="Karaoz U."/>
            <person name="Brodie E.L."/>
            <person name="Williams K.H."/>
            <person name="Hubbard S.S."/>
            <person name="Banfield J.F."/>
        </authorList>
    </citation>
    <scope>NUCLEOTIDE SEQUENCE [LARGE SCALE GENOMIC DNA]</scope>
</reference>
<evidence type="ECO:0000259" key="6">
    <source>
        <dbReference type="Pfam" id="PF01087"/>
    </source>
</evidence>
<dbReference type="SUPFAM" id="SSF54197">
    <property type="entry name" value="HIT-like"/>
    <property type="match status" value="2"/>
</dbReference>
<feature type="binding site" evidence="5">
    <location>
        <position position="40"/>
    </location>
    <ligand>
        <name>Zn(2+)</name>
        <dbReference type="ChEBI" id="CHEBI:29105"/>
    </ligand>
</feature>
<sequence length="306" mass="34839">MKPEIRKDYIQEKYTIIAPRRGGRPHDVDQAKAKALCVFCPPNIDQAGKVLLTANATRLPGEPWAIKVLKNKFPAVSPNNPKAYGYQEVVVETPDHLAEVENLSSQRIAEILSVYARRTKAITKDRKIEYILIFKNDGGAAGASLRHAHSQIFATQFLPPQLKDKSQKVQAYKLSHGHCVYCEVIKKEQRGQRLVFQDKNMIAFCPIAPMHNYEIWLMPKRHIDNITLLTPAERLSFAKILKKILVKINQLGLPYNYYFHQVINDEDQHLYMKITPRGSIWAGVEIGSGLIINPISPEVAAKFYRQ</sequence>
<accession>A0A1G1XZ48</accession>
<dbReference type="Gene3D" id="3.30.428.10">
    <property type="entry name" value="HIT-like"/>
    <property type="match status" value="2"/>
</dbReference>
<evidence type="ECO:0000256" key="5">
    <source>
        <dbReference type="PIRSR" id="PIRSR000808-3"/>
    </source>
</evidence>